<evidence type="ECO:0000313" key="9">
    <source>
        <dbReference type="EMBL" id="KAE8720199.1"/>
    </source>
</evidence>
<keyword evidence="3" id="KW-0132">Cell division</keyword>
<keyword evidence="9" id="KW-0808">Transferase</keyword>
<dbReference type="GO" id="GO:1990757">
    <property type="term" value="F:ubiquitin ligase activator activity"/>
    <property type="evidence" value="ECO:0007669"/>
    <property type="project" value="TreeGrafter"/>
</dbReference>
<dbReference type="GO" id="GO:0051301">
    <property type="term" value="P:cell division"/>
    <property type="evidence" value="ECO:0007669"/>
    <property type="project" value="UniProtKB-KW"/>
</dbReference>
<dbReference type="Gene3D" id="2.130.10.10">
    <property type="entry name" value="YVTN repeat-like/Quinoprotein amine dehydrogenase"/>
    <property type="match status" value="1"/>
</dbReference>
<dbReference type="GO" id="GO:1905786">
    <property type="term" value="P:positive regulation of anaphase-promoting complex-dependent catabolic process"/>
    <property type="evidence" value="ECO:0007669"/>
    <property type="project" value="TreeGrafter"/>
</dbReference>
<dbReference type="EMBL" id="VEPZ02000773">
    <property type="protein sequence ID" value="KAE8720199.1"/>
    <property type="molecule type" value="Genomic_DNA"/>
</dbReference>
<dbReference type="SUPFAM" id="SSF50978">
    <property type="entry name" value="WD40 repeat-like"/>
    <property type="match status" value="1"/>
</dbReference>
<dbReference type="SMART" id="SM00320">
    <property type="entry name" value="WD40"/>
    <property type="match status" value="3"/>
</dbReference>
<dbReference type="InterPro" id="IPR001680">
    <property type="entry name" value="WD40_rpt"/>
</dbReference>
<dbReference type="InterPro" id="IPR033010">
    <property type="entry name" value="Cdc20/Fizzy"/>
</dbReference>
<protein>
    <submittedName>
        <fullName evidence="9">UDP-glycosyltransferase 89A2-like</fullName>
    </submittedName>
</protein>
<keyword evidence="6" id="KW-0131">Cell cycle</keyword>
<name>A0A6A3BZ37_HIBSY</name>
<dbReference type="Pfam" id="PF24807">
    <property type="entry name" value="WD40_CDC20-Fz"/>
    <property type="match status" value="1"/>
</dbReference>
<dbReference type="GO" id="GO:0010997">
    <property type="term" value="F:anaphase-promoting complex binding"/>
    <property type="evidence" value="ECO:0007669"/>
    <property type="project" value="InterPro"/>
</dbReference>
<dbReference type="GO" id="GO:0005680">
    <property type="term" value="C:anaphase-promoting complex"/>
    <property type="evidence" value="ECO:0007669"/>
    <property type="project" value="TreeGrafter"/>
</dbReference>
<dbReference type="GO" id="GO:0016740">
    <property type="term" value="F:transferase activity"/>
    <property type="evidence" value="ECO:0007669"/>
    <property type="project" value="UniProtKB-KW"/>
</dbReference>
<evidence type="ECO:0000256" key="3">
    <source>
        <dbReference type="ARBA" id="ARBA00022618"/>
    </source>
</evidence>
<proteinExistence type="inferred from homology"/>
<evidence type="ECO:0000259" key="8">
    <source>
        <dbReference type="Pfam" id="PF24807"/>
    </source>
</evidence>
<organism evidence="9">
    <name type="scientific">Hibiscus syriacus</name>
    <name type="common">Rose of Sharon</name>
    <dbReference type="NCBI Taxonomy" id="106335"/>
    <lineage>
        <taxon>Eukaryota</taxon>
        <taxon>Viridiplantae</taxon>
        <taxon>Streptophyta</taxon>
        <taxon>Embryophyta</taxon>
        <taxon>Tracheophyta</taxon>
        <taxon>Spermatophyta</taxon>
        <taxon>Magnoliopsida</taxon>
        <taxon>eudicotyledons</taxon>
        <taxon>Gunneridae</taxon>
        <taxon>Pentapetalae</taxon>
        <taxon>rosids</taxon>
        <taxon>malvids</taxon>
        <taxon>Malvales</taxon>
        <taxon>Malvaceae</taxon>
        <taxon>Malvoideae</taxon>
        <taxon>Hibiscus</taxon>
    </lineage>
</organism>
<dbReference type="AlphaFoldDB" id="A0A6A3BZ37"/>
<evidence type="ECO:0000256" key="5">
    <source>
        <dbReference type="ARBA" id="ARBA00022776"/>
    </source>
</evidence>
<dbReference type="GO" id="GO:0031145">
    <property type="term" value="P:anaphase-promoting complex-dependent catabolic process"/>
    <property type="evidence" value="ECO:0007669"/>
    <property type="project" value="TreeGrafter"/>
</dbReference>
<keyword evidence="2 7" id="KW-0853">WD repeat</keyword>
<evidence type="ECO:0000256" key="4">
    <source>
        <dbReference type="ARBA" id="ARBA00022737"/>
    </source>
</evidence>
<evidence type="ECO:0000256" key="1">
    <source>
        <dbReference type="ARBA" id="ARBA00006445"/>
    </source>
</evidence>
<feature type="domain" description="CDC20/Fizzy WD40" evidence="8">
    <location>
        <begin position="94"/>
        <end position="294"/>
    </location>
</feature>
<reference evidence="9" key="1">
    <citation type="submission" date="2019-09" db="EMBL/GenBank/DDBJ databases">
        <title>Draft genome information of white flower Hibiscus syriacus.</title>
        <authorList>
            <person name="Kim Y.-M."/>
        </authorList>
    </citation>
    <scope>NUCLEOTIDE SEQUENCE [LARGE SCALE GENOMIC DNA]</scope>
    <source>
        <strain evidence="9">YM2019G1</strain>
        <tissue evidence="9">Leaf</tissue>
    </source>
</reference>
<evidence type="ECO:0000256" key="2">
    <source>
        <dbReference type="ARBA" id="ARBA00022574"/>
    </source>
</evidence>
<dbReference type="PANTHER" id="PTHR19918:SF43">
    <property type="entry name" value="CELL DIVISION CYCLE 20.2, COFACTOR OF APC COMPLEX-LIKE ISOFORM X2"/>
    <property type="match status" value="1"/>
</dbReference>
<dbReference type="InterPro" id="IPR015943">
    <property type="entry name" value="WD40/YVTN_repeat-like_dom_sf"/>
</dbReference>
<dbReference type="UniPathway" id="UPA00143"/>
<dbReference type="GO" id="GO:0016567">
    <property type="term" value="P:protein ubiquitination"/>
    <property type="evidence" value="ECO:0007669"/>
    <property type="project" value="UniProtKB-UniPathway"/>
</dbReference>
<comment type="caution">
    <text evidence="9">The sequence shown here is derived from an EMBL/GenBank/DDBJ whole genome shotgun (WGS) entry which is preliminary data.</text>
</comment>
<evidence type="ECO:0000256" key="6">
    <source>
        <dbReference type="ARBA" id="ARBA00023306"/>
    </source>
</evidence>
<evidence type="ECO:0000256" key="7">
    <source>
        <dbReference type="PROSITE-ProRule" id="PRU00221"/>
    </source>
</evidence>
<comment type="similarity">
    <text evidence="1">Belongs to the WD repeat CDC20/Fizzy family.</text>
</comment>
<keyword evidence="4" id="KW-0677">Repeat</keyword>
<keyword evidence="5" id="KW-0498">Mitosis</keyword>
<dbReference type="InterPro" id="IPR036322">
    <property type="entry name" value="WD40_repeat_dom_sf"/>
</dbReference>
<dbReference type="InterPro" id="IPR056150">
    <property type="entry name" value="WD40_CDC20-Fz"/>
</dbReference>
<dbReference type="PANTHER" id="PTHR19918">
    <property type="entry name" value="CELL DIVISION CYCLE 20 CDC20 FIZZY -RELATED"/>
    <property type="match status" value="1"/>
</dbReference>
<accession>A0A6A3BZ37</accession>
<feature type="repeat" description="WD" evidence="7">
    <location>
        <begin position="182"/>
        <end position="221"/>
    </location>
</feature>
<sequence length="306" mass="34225">MDLDRAHGLLTNRTTQFNTGSSFNEAYRQKLIDNLSLDSQGRPFKIIVFRGCPKLCRKSIHFVDELRQEVATIFDKDCKQTPYRCIPKGEKRVLDAARLRNDYYANIMSWGNNNILAVALSPELCLRNSEDQRVQKLFQVRGGNDWPTSVTWSEDARTLAFGYMCSSLQLWDAESSKLIRNLDGHSGRIASTAWNGRILTSGSSDKSIINYDVRAANSMASCIKQHADESTEGNRLASGGNENLLYIWEAPKMSSSKFLHRLSDHCAAVKALAWCPYQYNVLASGGGLSDGVLRYGIHKKESALTA</sequence>
<dbReference type="PROSITE" id="PS50082">
    <property type="entry name" value="WD_REPEATS_2"/>
    <property type="match status" value="1"/>
</dbReference>
<gene>
    <name evidence="9" type="ORF">F3Y22_tig00109906pilonHSYRG00040</name>
</gene>